<dbReference type="AlphaFoldDB" id="A0AAV3RTV8"/>
<reference evidence="2 3" key="1">
    <citation type="submission" date="2024-01" db="EMBL/GenBank/DDBJ databases">
        <title>The complete chloroplast genome sequence of Lithospermum erythrorhizon: insights into the phylogenetic relationship among Boraginaceae species and the maternal lineages of purple gromwells.</title>
        <authorList>
            <person name="Okada T."/>
            <person name="Watanabe K."/>
        </authorList>
    </citation>
    <scope>NUCLEOTIDE SEQUENCE [LARGE SCALE GENOMIC DNA]</scope>
</reference>
<keyword evidence="3" id="KW-1185">Reference proteome</keyword>
<evidence type="ECO:0000313" key="3">
    <source>
        <dbReference type="Proteomes" id="UP001454036"/>
    </source>
</evidence>
<feature type="region of interest" description="Disordered" evidence="1">
    <location>
        <begin position="61"/>
        <end position="160"/>
    </location>
</feature>
<protein>
    <submittedName>
        <fullName evidence="2">Uncharacterized protein</fullName>
    </submittedName>
</protein>
<dbReference type="Proteomes" id="UP001454036">
    <property type="component" value="Unassembled WGS sequence"/>
</dbReference>
<evidence type="ECO:0000256" key="1">
    <source>
        <dbReference type="SAM" id="MobiDB-lite"/>
    </source>
</evidence>
<name>A0AAV3RTV8_LITER</name>
<gene>
    <name evidence="2" type="ORF">LIER_32436</name>
</gene>
<feature type="compositionally biased region" description="Polar residues" evidence="1">
    <location>
        <begin position="121"/>
        <end position="160"/>
    </location>
</feature>
<comment type="caution">
    <text evidence="2">The sequence shown here is derived from an EMBL/GenBank/DDBJ whole genome shotgun (WGS) entry which is preliminary data.</text>
</comment>
<proteinExistence type="predicted"/>
<sequence>MRTSSEPAIIVEELVTPFSIVVTVLKVLFSTTWNKSTTITKISIRIFLLIMIPLFRTLKSEHSQTMKSTKKTTIHLFDPLEETEDDNLSDHDPEPAESNHSPPPPPNNPLGLNHPDHKYHNTPSPNNDQVVPTPENQPTPTSTLDTTPRINPKNNLNPNLQRTQQTFTQNLLYPTPRRLPLAQFIQLYLHNDHNDPYRNPYRQTETPIPRIPPANPRNPNFNLNNSPTTPLEPLSSDSSDDFLILPHQLNMTEEEMDHLFEEQAAIAAQRSLDPFPYISEINGMEDNSVIRIRFYED</sequence>
<accession>A0AAV3RTV8</accession>
<dbReference type="EMBL" id="BAABME010012472">
    <property type="protein sequence ID" value="GAA0185148.1"/>
    <property type="molecule type" value="Genomic_DNA"/>
</dbReference>
<organism evidence="2 3">
    <name type="scientific">Lithospermum erythrorhizon</name>
    <name type="common">Purple gromwell</name>
    <name type="synonym">Lithospermum officinale var. erythrorhizon</name>
    <dbReference type="NCBI Taxonomy" id="34254"/>
    <lineage>
        <taxon>Eukaryota</taxon>
        <taxon>Viridiplantae</taxon>
        <taxon>Streptophyta</taxon>
        <taxon>Embryophyta</taxon>
        <taxon>Tracheophyta</taxon>
        <taxon>Spermatophyta</taxon>
        <taxon>Magnoliopsida</taxon>
        <taxon>eudicotyledons</taxon>
        <taxon>Gunneridae</taxon>
        <taxon>Pentapetalae</taxon>
        <taxon>asterids</taxon>
        <taxon>lamiids</taxon>
        <taxon>Boraginales</taxon>
        <taxon>Boraginaceae</taxon>
        <taxon>Boraginoideae</taxon>
        <taxon>Lithospermeae</taxon>
        <taxon>Lithospermum</taxon>
    </lineage>
</organism>
<evidence type="ECO:0000313" key="2">
    <source>
        <dbReference type="EMBL" id="GAA0185148.1"/>
    </source>
</evidence>